<dbReference type="RefSeq" id="WP_238896099.1">
    <property type="nucleotide sequence ID" value="NZ_JAKOGG010000005.1"/>
</dbReference>
<reference evidence="1 2" key="1">
    <citation type="submission" date="2022-02" db="EMBL/GenBank/DDBJ databases">
        <authorList>
            <person name="Zhuang L."/>
        </authorList>
    </citation>
    <scope>NUCLEOTIDE SEQUENCE [LARGE SCALE GENOMIC DNA]</scope>
    <source>
        <strain evidence="1 2">C32</strain>
    </source>
</reference>
<accession>A0ABT2FKA3</accession>
<evidence type="ECO:0000313" key="1">
    <source>
        <dbReference type="EMBL" id="MCS4556703.1"/>
    </source>
</evidence>
<name>A0ABT2FKA3_9GAMM</name>
<organism evidence="1 2">
    <name type="scientific">Shewanella electrica</name>
    <dbReference type="NCBI Taxonomy" id="515560"/>
    <lineage>
        <taxon>Bacteria</taxon>
        <taxon>Pseudomonadati</taxon>
        <taxon>Pseudomonadota</taxon>
        <taxon>Gammaproteobacteria</taxon>
        <taxon>Alteromonadales</taxon>
        <taxon>Shewanellaceae</taxon>
        <taxon>Shewanella</taxon>
    </lineage>
</organism>
<gene>
    <name evidence="1" type="ORF">L9G74_09645</name>
</gene>
<proteinExistence type="predicted"/>
<reference evidence="2" key="2">
    <citation type="submission" date="2023-07" db="EMBL/GenBank/DDBJ databases">
        <title>Shewanella mangrovi sp. nov., an acetaldehyde- degrading bacterium isolated from mangrove sediment.</title>
        <authorList>
            <person name="Liu Y."/>
        </authorList>
    </citation>
    <scope>NUCLEOTIDE SEQUENCE [LARGE SCALE GENOMIC DNA]</scope>
    <source>
        <strain evidence="2">C32</strain>
    </source>
</reference>
<comment type="caution">
    <text evidence="1">The sequence shown here is derived from an EMBL/GenBank/DDBJ whole genome shotgun (WGS) entry which is preliminary data.</text>
</comment>
<sequence>MRKWWKRDDELSGGALIADAEPNYAFDHMSDAKEDYIFLKKRLAEMAIPF</sequence>
<protein>
    <submittedName>
        <fullName evidence="1">Uncharacterized protein</fullName>
    </submittedName>
</protein>
<keyword evidence="2" id="KW-1185">Reference proteome</keyword>
<evidence type="ECO:0000313" key="2">
    <source>
        <dbReference type="Proteomes" id="UP001201549"/>
    </source>
</evidence>
<dbReference type="Proteomes" id="UP001201549">
    <property type="component" value="Unassembled WGS sequence"/>
</dbReference>
<dbReference type="EMBL" id="JAKOGG010000005">
    <property type="protein sequence ID" value="MCS4556703.1"/>
    <property type="molecule type" value="Genomic_DNA"/>
</dbReference>